<reference evidence="14 15" key="1">
    <citation type="submission" date="2021-03" db="EMBL/GenBank/DDBJ databases">
        <title>Succinivibrio sp. nov. isolated from feces of cow.</title>
        <authorList>
            <person name="Choi J.-Y."/>
        </authorList>
    </citation>
    <scope>NUCLEOTIDE SEQUENCE [LARGE SCALE GENOMIC DNA]</scope>
    <source>
        <strain evidence="14 15">AGMB01872</strain>
    </source>
</reference>
<dbReference type="Proteomes" id="UP000731465">
    <property type="component" value="Unassembled WGS sequence"/>
</dbReference>
<comment type="catalytic activity">
    <reaction evidence="12">
        <text>ADP-D-ribose + H2O = D-ribose 5-phosphate + AMP + 2 H(+)</text>
        <dbReference type="Rhea" id="RHEA:10412"/>
        <dbReference type="ChEBI" id="CHEBI:15377"/>
        <dbReference type="ChEBI" id="CHEBI:15378"/>
        <dbReference type="ChEBI" id="CHEBI:57967"/>
        <dbReference type="ChEBI" id="CHEBI:78346"/>
        <dbReference type="ChEBI" id="CHEBI:456215"/>
        <dbReference type="EC" id="3.6.1.13"/>
    </reaction>
</comment>
<evidence type="ECO:0000256" key="8">
    <source>
        <dbReference type="ARBA" id="ARBA00025164"/>
    </source>
</evidence>
<evidence type="ECO:0000256" key="12">
    <source>
        <dbReference type="ARBA" id="ARBA00049546"/>
    </source>
</evidence>
<gene>
    <name evidence="14" type="ORF">J5V48_02540</name>
</gene>
<evidence type="ECO:0000259" key="13">
    <source>
        <dbReference type="PROSITE" id="PS51462"/>
    </source>
</evidence>
<evidence type="ECO:0000256" key="3">
    <source>
        <dbReference type="ARBA" id="ARBA00012453"/>
    </source>
</evidence>
<evidence type="ECO:0000256" key="7">
    <source>
        <dbReference type="ARBA" id="ARBA00022842"/>
    </source>
</evidence>
<comment type="similarity">
    <text evidence="2">Belongs to the Nudix hydrolase family. NudF subfamily.</text>
</comment>
<evidence type="ECO:0000256" key="5">
    <source>
        <dbReference type="ARBA" id="ARBA00022723"/>
    </source>
</evidence>
<evidence type="ECO:0000256" key="9">
    <source>
        <dbReference type="ARBA" id="ARBA00030162"/>
    </source>
</evidence>
<evidence type="ECO:0000313" key="15">
    <source>
        <dbReference type="Proteomes" id="UP000731465"/>
    </source>
</evidence>
<dbReference type="SUPFAM" id="SSF55811">
    <property type="entry name" value="Nudix"/>
    <property type="match status" value="1"/>
</dbReference>
<dbReference type="InterPro" id="IPR000086">
    <property type="entry name" value="NUDIX_hydrolase_dom"/>
</dbReference>
<evidence type="ECO:0000256" key="11">
    <source>
        <dbReference type="ARBA" id="ARBA00033056"/>
    </source>
</evidence>
<keyword evidence="7" id="KW-0460">Magnesium</keyword>
<dbReference type="EC" id="3.6.1.13" evidence="3"/>
<evidence type="ECO:0000256" key="2">
    <source>
        <dbReference type="ARBA" id="ARBA00007482"/>
    </source>
</evidence>
<dbReference type="NCBIfam" id="TIGR00052">
    <property type="entry name" value="nudix-type nucleoside diphosphatase, YffH/AdpP family"/>
    <property type="match status" value="1"/>
</dbReference>
<evidence type="ECO:0000256" key="4">
    <source>
        <dbReference type="ARBA" id="ARBA00013297"/>
    </source>
</evidence>
<feature type="domain" description="Nudix hydrolase" evidence="13">
    <location>
        <begin position="58"/>
        <end position="200"/>
    </location>
</feature>
<dbReference type="RefSeq" id="WP_219936774.1">
    <property type="nucleotide sequence ID" value="NZ_JAGFNY010000004.1"/>
</dbReference>
<dbReference type="Gene3D" id="3.90.79.10">
    <property type="entry name" value="Nucleoside Triphosphate Pyrophosphohydrolase"/>
    <property type="match status" value="1"/>
</dbReference>
<evidence type="ECO:0000256" key="6">
    <source>
        <dbReference type="ARBA" id="ARBA00022801"/>
    </source>
</evidence>
<organism evidence="14 15">
    <name type="scientific">Succinivibrio faecicola</name>
    <dbReference type="NCBI Taxonomy" id="2820300"/>
    <lineage>
        <taxon>Bacteria</taxon>
        <taxon>Pseudomonadati</taxon>
        <taxon>Pseudomonadota</taxon>
        <taxon>Gammaproteobacteria</taxon>
        <taxon>Aeromonadales</taxon>
        <taxon>Succinivibrionaceae</taxon>
        <taxon>Succinivibrio</taxon>
    </lineage>
</organism>
<dbReference type="EMBL" id="JAGFNY010000004">
    <property type="protein sequence ID" value="MBW7569767.1"/>
    <property type="molecule type" value="Genomic_DNA"/>
</dbReference>
<dbReference type="PROSITE" id="PS51462">
    <property type="entry name" value="NUDIX"/>
    <property type="match status" value="1"/>
</dbReference>
<keyword evidence="6" id="KW-0378">Hydrolase</keyword>
<proteinExistence type="inferred from homology"/>
<evidence type="ECO:0000256" key="1">
    <source>
        <dbReference type="ARBA" id="ARBA00001946"/>
    </source>
</evidence>
<evidence type="ECO:0000313" key="14">
    <source>
        <dbReference type="EMBL" id="MBW7569767.1"/>
    </source>
</evidence>
<dbReference type="CDD" id="cd24155">
    <property type="entry name" value="NUDIX_ADPRase"/>
    <property type="match status" value="1"/>
</dbReference>
<evidence type="ECO:0000256" key="10">
    <source>
        <dbReference type="ARBA" id="ARBA00030308"/>
    </source>
</evidence>
<dbReference type="PANTHER" id="PTHR11839">
    <property type="entry name" value="UDP/ADP-SUGAR PYROPHOSPHATASE"/>
    <property type="match status" value="1"/>
</dbReference>
<keyword evidence="15" id="KW-1185">Reference proteome</keyword>
<comment type="function">
    <text evidence="8">Acts on ADP-mannose and ADP-glucose as well as ADP-ribose. Prevents glycogen biosynthesis. The reaction catalyzed by this enzyme is a limiting step of the gluconeogenic process.</text>
</comment>
<dbReference type="InterPro" id="IPR004385">
    <property type="entry name" value="NDP_pyrophosphatase"/>
</dbReference>
<keyword evidence="5" id="KW-0479">Metal-binding</keyword>
<comment type="cofactor">
    <cofactor evidence="1">
        <name>Mg(2+)</name>
        <dbReference type="ChEBI" id="CHEBI:18420"/>
    </cofactor>
</comment>
<dbReference type="Pfam" id="PF00293">
    <property type="entry name" value="NUDIX"/>
    <property type="match status" value="1"/>
</dbReference>
<sequence>MANNTDNLFKHRFNKKNVMVHKKERLFKQYFAIDAYDVSYSRFDGTESKVFRREVFERDADAVAVLAYDVKTDEIALIEQFRIGALNDSDSPWLIEIVAGMIDGNERPEISAIRELKEEIGVSISEDKLLRICEEYATPGGASEKTTVFIANTDLSGLGNHGGLDVEGEDIRVFKAPLTEAYKQIGLGRIKNAVTILAIQYLLIEKEKVKQIFR</sequence>
<dbReference type="PANTHER" id="PTHR11839:SF5">
    <property type="entry name" value="ADP-RIBOSE PYROPHOSPHATASE"/>
    <property type="match status" value="1"/>
</dbReference>
<comment type="caution">
    <text evidence="14">The sequence shown here is derived from an EMBL/GenBank/DDBJ whole genome shotgun (WGS) entry which is preliminary data.</text>
</comment>
<accession>A0ABS7DEP1</accession>
<dbReference type="InterPro" id="IPR015797">
    <property type="entry name" value="NUDIX_hydrolase-like_dom_sf"/>
</dbReference>
<name>A0ABS7DEP1_9GAMM</name>
<protein>
    <recommendedName>
        <fullName evidence="4">ADP-ribose pyrophosphatase</fullName>
        <ecNumber evidence="3">3.6.1.13</ecNumber>
    </recommendedName>
    <alternativeName>
        <fullName evidence="9">ADP-ribose diphosphatase</fullName>
    </alternativeName>
    <alternativeName>
        <fullName evidence="11">ADP-ribose phosphohydrolase</fullName>
    </alternativeName>
    <alternativeName>
        <fullName evidence="10">Adenosine diphosphoribose pyrophosphatase</fullName>
    </alternativeName>
</protein>